<dbReference type="EMBL" id="BARV01029870">
    <property type="protein sequence ID" value="GAI34917.1"/>
    <property type="molecule type" value="Genomic_DNA"/>
</dbReference>
<dbReference type="InterPro" id="IPR024248">
    <property type="entry name" value="DUF2695"/>
</dbReference>
<dbReference type="Pfam" id="PF10905">
    <property type="entry name" value="DUF2695"/>
    <property type="match status" value="1"/>
</dbReference>
<sequence length="107" mass="12543">MNKKILHKEEFDELYNFLKHSSVLISDNCDNTYKFTVKWLKKNGFNVEKSLKWLSNKGGYCDCEVILNVGRLFDDSYDKCVSIPLLEGKHILIPLHELRTDGKRILH</sequence>
<dbReference type="AlphaFoldDB" id="X1MTB5"/>
<name>X1MTB5_9ZZZZ</name>
<reference evidence="1" key="1">
    <citation type="journal article" date="2014" name="Front. Microbiol.">
        <title>High frequency of phylogenetically diverse reductive dehalogenase-homologous genes in deep subseafloor sedimentary metagenomes.</title>
        <authorList>
            <person name="Kawai M."/>
            <person name="Futagami T."/>
            <person name="Toyoda A."/>
            <person name="Takaki Y."/>
            <person name="Nishi S."/>
            <person name="Hori S."/>
            <person name="Arai W."/>
            <person name="Tsubouchi T."/>
            <person name="Morono Y."/>
            <person name="Uchiyama I."/>
            <person name="Ito T."/>
            <person name="Fujiyama A."/>
            <person name="Inagaki F."/>
            <person name="Takami H."/>
        </authorList>
    </citation>
    <scope>NUCLEOTIDE SEQUENCE</scope>
    <source>
        <strain evidence="1">Expedition CK06-06</strain>
    </source>
</reference>
<proteinExistence type="predicted"/>
<accession>X1MTB5</accession>
<evidence type="ECO:0000313" key="1">
    <source>
        <dbReference type="EMBL" id="GAI34917.1"/>
    </source>
</evidence>
<evidence type="ECO:0008006" key="2">
    <source>
        <dbReference type="Google" id="ProtNLM"/>
    </source>
</evidence>
<protein>
    <recommendedName>
        <fullName evidence="2">DUF2695 domain-containing protein</fullName>
    </recommendedName>
</protein>
<gene>
    <name evidence="1" type="ORF">S06H3_47542</name>
</gene>
<organism evidence="1">
    <name type="scientific">marine sediment metagenome</name>
    <dbReference type="NCBI Taxonomy" id="412755"/>
    <lineage>
        <taxon>unclassified sequences</taxon>
        <taxon>metagenomes</taxon>
        <taxon>ecological metagenomes</taxon>
    </lineage>
</organism>
<comment type="caution">
    <text evidence="1">The sequence shown here is derived from an EMBL/GenBank/DDBJ whole genome shotgun (WGS) entry which is preliminary data.</text>
</comment>